<dbReference type="FunFam" id="1.20.1250.20:FF:000134">
    <property type="entry name" value="MFS sugar transporter protein"/>
    <property type="match status" value="1"/>
</dbReference>
<dbReference type="AlphaFoldDB" id="A0A9P9DXE1"/>
<evidence type="ECO:0000256" key="6">
    <source>
        <dbReference type="ARBA" id="ARBA00023136"/>
    </source>
</evidence>
<keyword evidence="6 7" id="KW-0472">Membrane</keyword>
<comment type="similarity">
    <text evidence="2">Belongs to the major facilitator superfamily. Sugar transporter (TC 2.A.1.1) family.</text>
</comment>
<evidence type="ECO:0000256" key="7">
    <source>
        <dbReference type="SAM" id="Phobius"/>
    </source>
</evidence>
<dbReference type="GO" id="GO:0016020">
    <property type="term" value="C:membrane"/>
    <property type="evidence" value="ECO:0007669"/>
    <property type="project" value="UniProtKB-SubCell"/>
</dbReference>
<feature type="transmembrane region" description="Helical" evidence="7">
    <location>
        <begin position="127"/>
        <end position="146"/>
    </location>
</feature>
<dbReference type="Gene3D" id="1.20.1250.20">
    <property type="entry name" value="MFS general substrate transporter like domains"/>
    <property type="match status" value="1"/>
</dbReference>
<comment type="caution">
    <text evidence="9">The sequence shown here is derived from an EMBL/GenBank/DDBJ whole genome shotgun (WGS) entry which is preliminary data.</text>
</comment>
<evidence type="ECO:0000313" key="10">
    <source>
        <dbReference type="Proteomes" id="UP000738349"/>
    </source>
</evidence>
<dbReference type="Pfam" id="PF00083">
    <property type="entry name" value="Sugar_tr"/>
    <property type="match status" value="1"/>
</dbReference>
<evidence type="ECO:0000256" key="2">
    <source>
        <dbReference type="ARBA" id="ARBA00010992"/>
    </source>
</evidence>
<feature type="transmembrane region" description="Helical" evidence="7">
    <location>
        <begin position="152"/>
        <end position="173"/>
    </location>
</feature>
<dbReference type="PANTHER" id="PTHR48022">
    <property type="entry name" value="PLASTIDIC GLUCOSE TRANSPORTER 4"/>
    <property type="match status" value="1"/>
</dbReference>
<feature type="transmembrane region" description="Helical" evidence="7">
    <location>
        <begin position="346"/>
        <end position="367"/>
    </location>
</feature>
<reference evidence="9" key="1">
    <citation type="journal article" date="2021" name="Nat. Commun.">
        <title>Genetic determinants of endophytism in the Arabidopsis root mycobiome.</title>
        <authorList>
            <person name="Mesny F."/>
            <person name="Miyauchi S."/>
            <person name="Thiergart T."/>
            <person name="Pickel B."/>
            <person name="Atanasova L."/>
            <person name="Karlsson M."/>
            <person name="Huettel B."/>
            <person name="Barry K.W."/>
            <person name="Haridas S."/>
            <person name="Chen C."/>
            <person name="Bauer D."/>
            <person name="Andreopoulos W."/>
            <person name="Pangilinan J."/>
            <person name="LaButti K."/>
            <person name="Riley R."/>
            <person name="Lipzen A."/>
            <person name="Clum A."/>
            <person name="Drula E."/>
            <person name="Henrissat B."/>
            <person name="Kohler A."/>
            <person name="Grigoriev I.V."/>
            <person name="Martin F.M."/>
            <person name="Hacquard S."/>
        </authorList>
    </citation>
    <scope>NUCLEOTIDE SEQUENCE</scope>
    <source>
        <strain evidence="9">MPI-CAGE-AT-0147</strain>
    </source>
</reference>
<feature type="transmembrane region" description="Helical" evidence="7">
    <location>
        <begin position="219"/>
        <end position="239"/>
    </location>
</feature>
<organism evidence="9 10">
    <name type="scientific">Dactylonectria macrodidyma</name>
    <dbReference type="NCBI Taxonomy" id="307937"/>
    <lineage>
        <taxon>Eukaryota</taxon>
        <taxon>Fungi</taxon>
        <taxon>Dikarya</taxon>
        <taxon>Ascomycota</taxon>
        <taxon>Pezizomycotina</taxon>
        <taxon>Sordariomycetes</taxon>
        <taxon>Hypocreomycetidae</taxon>
        <taxon>Hypocreales</taxon>
        <taxon>Nectriaceae</taxon>
        <taxon>Dactylonectria</taxon>
    </lineage>
</organism>
<evidence type="ECO:0000256" key="1">
    <source>
        <dbReference type="ARBA" id="ARBA00004141"/>
    </source>
</evidence>
<dbReference type="InterPro" id="IPR020846">
    <property type="entry name" value="MFS_dom"/>
</dbReference>
<feature type="transmembrane region" description="Helical" evidence="7">
    <location>
        <begin position="475"/>
        <end position="494"/>
    </location>
</feature>
<dbReference type="GO" id="GO:0005351">
    <property type="term" value="F:carbohydrate:proton symporter activity"/>
    <property type="evidence" value="ECO:0007669"/>
    <property type="project" value="TreeGrafter"/>
</dbReference>
<evidence type="ECO:0000256" key="5">
    <source>
        <dbReference type="ARBA" id="ARBA00022989"/>
    </source>
</evidence>
<accession>A0A9P9DXE1</accession>
<dbReference type="EMBL" id="JAGMUV010000019">
    <property type="protein sequence ID" value="KAH7127480.1"/>
    <property type="molecule type" value="Genomic_DNA"/>
</dbReference>
<feature type="domain" description="Major facilitator superfamily (MFS) profile" evidence="8">
    <location>
        <begin position="52"/>
        <end position="498"/>
    </location>
</feature>
<feature type="transmembrane region" description="Helical" evidence="7">
    <location>
        <begin position="448"/>
        <end position="469"/>
    </location>
</feature>
<name>A0A9P9DXE1_9HYPO</name>
<feature type="transmembrane region" description="Helical" evidence="7">
    <location>
        <begin position="99"/>
        <end position="120"/>
    </location>
</feature>
<evidence type="ECO:0000256" key="4">
    <source>
        <dbReference type="ARBA" id="ARBA00022692"/>
    </source>
</evidence>
<dbReference type="InterPro" id="IPR050360">
    <property type="entry name" value="MFS_Sugar_Transporters"/>
</dbReference>
<feature type="transmembrane region" description="Helical" evidence="7">
    <location>
        <begin position="405"/>
        <end position="428"/>
    </location>
</feature>
<keyword evidence="4 7" id="KW-0812">Transmembrane</keyword>
<protein>
    <submittedName>
        <fullName evidence="9">General substrate transporter</fullName>
    </submittedName>
</protein>
<evidence type="ECO:0000256" key="3">
    <source>
        <dbReference type="ARBA" id="ARBA00022448"/>
    </source>
</evidence>
<comment type="subcellular location">
    <subcellularLocation>
        <location evidence="1">Membrane</location>
        <topology evidence="1">Multi-pass membrane protein</topology>
    </subcellularLocation>
</comment>
<dbReference type="SUPFAM" id="SSF103473">
    <property type="entry name" value="MFS general substrate transporter"/>
    <property type="match status" value="1"/>
</dbReference>
<dbReference type="Proteomes" id="UP000738349">
    <property type="component" value="Unassembled WGS sequence"/>
</dbReference>
<proteinExistence type="inferred from homology"/>
<feature type="transmembrane region" description="Helical" evidence="7">
    <location>
        <begin position="185"/>
        <end position="207"/>
    </location>
</feature>
<sequence>MANSKSAEAVQETYNLPSAKVEQICIEDAQEALNRVDVDRLQHESLSFKSKATLRLAVTTIIWGLTVSAFAIDLSVMGSLASVPAFREYYGTSTSGAEWGIIIAIYSIGNIVASCFQWLGDVIGRRGIACCGCILLTIGCLIQAAAPNTDALIAGRFVAGAGSALAATIGPAYMAEIAPSCFRGLAVGIYCSCYYLGAIIIAGVLLGSSYMDSVWSFRLPLTFQIGPPAIVTVLIWLFTPESPRWLIAKGRVDTAKSIIARYHTTSEDINDPIVATEVAQILASLELIEAAPWDFSAFWKTPSGRYRLLVIIIYSFFQQFNGGGLLAYYLPGILELVGITGAQDQLAINLGMVAANWTATLVGASFVDRITRRFILINTMVMFCIFLALMAIVNGLYANGIAMKAMGVLTIVFIYAFNICIGLFLNVLHNVYPSEVLHYSQRAKGMGLYSLFQSAFGFAMTYGGAAALTVMKWKIYFLFFGIDLLCMYLAWKYFPEFRRLSLEEIDLVFETPTTGSSLTLERAGPVRVSLKLQESKVAKQKEDARRRAAAA</sequence>
<dbReference type="PROSITE" id="PS50850">
    <property type="entry name" value="MFS"/>
    <property type="match status" value="1"/>
</dbReference>
<dbReference type="InterPro" id="IPR005828">
    <property type="entry name" value="MFS_sugar_transport-like"/>
</dbReference>
<keyword evidence="5 7" id="KW-1133">Transmembrane helix</keyword>
<dbReference type="InterPro" id="IPR036259">
    <property type="entry name" value="MFS_trans_sf"/>
</dbReference>
<evidence type="ECO:0000259" key="8">
    <source>
        <dbReference type="PROSITE" id="PS50850"/>
    </source>
</evidence>
<keyword evidence="3" id="KW-0813">Transport</keyword>
<feature type="transmembrane region" description="Helical" evidence="7">
    <location>
        <begin position="308"/>
        <end position="330"/>
    </location>
</feature>
<evidence type="ECO:0000313" key="9">
    <source>
        <dbReference type="EMBL" id="KAH7127480.1"/>
    </source>
</evidence>
<keyword evidence="10" id="KW-1185">Reference proteome</keyword>
<gene>
    <name evidence="9" type="ORF">EDB81DRAFT_662666</name>
</gene>
<feature type="transmembrane region" description="Helical" evidence="7">
    <location>
        <begin position="56"/>
        <end position="79"/>
    </location>
</feature>
<dbReference type="OrthoDB" id="65569at2759"/>
<feature type="transmembrane region" description="Helical" evidence="7">
    <location>
        <begin position="374"/>
        <end position="393"/>
    </location>
</feature>
<dbReference type="PANTHER" id="PTHR48022:SF79">
    <property type="entry name" value="LACTOSE PERMEASE, PUTATIVE (AFU_ORTHOLOGUE AFUA_6G01860)-RELATED"/>
    <property type="match status" value="1"/>
</dbReference>